<gene>
    <name evidence="3" type="ORF">SAMN02910451_01808</name>
</gene>
<proteinExistence type="predicted"/>
<protein>
    <submittedName>
        <fullName evidence="3">Uncharacterized protein</fullName>
    </submittedName>
</protein>
<accession>A0A1G5E5R9</accession>
<keyword evidence="4" id="KW-1185">Reference proteome</keyword>
<dbReference type="PROSITE" id="PS51257">
    <property type="entry name" value="PROKAR_LIPOPROTEIN"/>
    <property type="match status" value="1"/>
</dbReference>
<evidence type="ECO:0000256" key="2">
    <source>
        <dbReference type="SAM" id="SignalP"/>
    </source>
</evidence>
<evidence type="ECO:0000313" key="4">
    <source>
        <dbReference type="Proteomes" id="UP000183047"/>
    </source>
</evidence>
<dbReference type="AlphaFoldDB" id="A0A1G5E5R9"/>
<feature type="chain" id="PRO_5039426691" evidence="2">
    <location>
        <begin position="19"/>
        <end position="69"/>
    </location>
</feature>
<organism evidence="3 4">
    <name type="scientific">Butyrivibrio hungatei</name>
    <dbReference type="NCBI Taxonomy" id="185008"/>
    <lineage>
        <taxon>Bacteria</taxon>
        <taxon>Bacillati</taxon>
        <taxon>Bacillota</taxon>
        <taxon>Clostridia</taxon>
        <taxon>Lachnospirales</taxon>
        <taxon>Lachnospiraceae</taxon>
        <taxon>Butyrivibrio</taxon>
    </lineage>
</organism>
<dbReference type="Proteomes" id="UP000183047">
    <property type="component" value="Unassembled WGS sequence"/>
</dbReference>
<dbReference type="RefSeq" id="WP_026656145.1">
    <property type="nucleotide sequence ID" value="NZ_FMUR01000010.1"/>
</dbReference>
<evidence type="ECO:0000256" key="1">
    <source>
        <dbReference type="SAM" id="MobiDB-lite"/>
    </source>
</evidence>
<reference evidence="4" key="1">
    <citation type="submission" date="2016-10" db="EMBL/GenBank/DDBJ databases">
        <authorList>
            <person name="Varghese N."/>
            <person name="Submissions S."/>
        </authorList>
    </citation>
    <scope>NUCLEOTIDE SEQUENCE [LARGE SCALE GENOMIC DNA]</scope>
    <source>
        <strain evidence="4">XBD2006</strain>
    </source>
</reference>
<feature type="compositionally biased region" description="Acidic residues" evidence="1">
    <location>
        <begin position="57"/>
        <end position="69"/>
    </location>
</feature>
<name>A0A1G5E5R9_9FIRM</name>
<feature type="signal peptide" evidence="2">
    <location>
        <begin position="1"/>
        <end position="18"/>
    </location>
</feature>
<keyword evidence="2" id="KW-0732">Signal</keyword>
<feature type="region of interest" description="Disordered" evidence="1">
    <location>
        <begin position="35"/>
        <end position="69"/>
    </location>
</feature>
<sequence>MKKRMVSFIGVMTAVVLATGCGGATGGDFEADEAVEEEVSMEQGGLTEDNSIVDTDVSADAEAEEPAAE</sequence>
<dbReference type="EMBL" id="FMUR01000010">
    <property type="protein sequence ID" value="SCY22374.1"/>
    <property type="molecule type" value="Genomic_DNA"/>
</dbReference>
<evidence type="ECO:0000313" key="3">
    <source>
        <dbReference type="EMBL" id="SCY22374.1"/>
    </source>
</evidence>